<dbReference type="SUPFAM" id="SSF51735">
    <property type="entry name" value="NAD(P)-binding Rossmann-fold domains"/>
    <property type="match status" value="1"/>
</dbReference>
<evidence type="ECO:0000256" key="2">
    <source>
        <dbReference type="ARBA" id="ARBA00023027"/>
    </source>
</evidence>
<evidence type="ECO:0000313" key="6">
    <source>
        <dbReference type="EMBL" id="RMA97168.1"/>
    </source>
</evidence>
<keyword evidence="2" id="KW-0520">NAD</keyword>
<dbReference type="PANTHER" id="PTHR43580">
    <property type="entry name" value="OXIDOREDUCTASE GLYR1-RELATED"/>
    <property type="match status" value="1"/>
</dbReference>
<dbReference type="GO" id="GO:0050661">
    <property type="term" value="F:NADP binding"/>
    <property type="evidence" value="ECO:0007669"/>
    <property type="project" value="InterPro"/>
</dbReference>
<dbReference type="EMBL" id="REFO01000011">
    <property type="protein sequence ID" value="RMA97168.1"/>
    <property type="molecule type" value="Genomic_DNA"/>
</dbReference>
<dbReference type="SUPFAM" id="SSF48179">
    <property type="entry name" value="6-phosphogluconate dehydrogenase C-terminal domain-like"/>
    <property type="match status" value="1"/>
</dbReference>
<keyword evidence="7" id="KW-1185">Reference proteome</keyword>
<name>A0A3M0BQQ8_9AQUI</name>
<dbReference type="PANTHER" id="PTHR43580:SF2">
    <property type="entry name" value="CYTOKINE-LIKE NUCLEAR FACTOR N-PAC"/>
    <property type="match status" value="1"/>
</dbReference>
<dbReference type="GO" id="GO:0051287">
    <property type="term" value="F:NAD binding"/>
    <property type="evidence" value="ECO:0007669"/>
    <property type="project" value="InterPro"/>
</dbReference>
<dbReference type="InterPro" id="IPR008927">
    <property type="entry name" value="6-PGluconate_DH-like_C_sf"/>
</dbReference>
<proteinExistence type="predicted"/>
<dbReference type="Proteomes" id="UP000280842">
    <property type="component" value="Unassembled WGS sequence"/>
</dbReference>
<feature type="domain" description="6-phosphogluconate dehydrogenase NADP-binding" evidence="4">
    <location>
        <begin position="3"/>
        <end position="156"/>
    </location>
</feature>
<dbReference type="OrthoDB" id="9786703at2"/>
<protein>
    <submittedName>
        <fullName evidence="6">3-hydroxyisobutyrate dehydrogenase</fullName>
    </submittedName>
</protein>
<evidence type="ECO:0000256" key="3">
    <source>
        <dbReference type="PIRSR" id="PIRSR000103-1"/>
    </source>
</evidence>
<dbReference type="InterPro" id="IPR036291">
    <property type="entry name" value="NAD(P)-bd_dom_sf"/>
</dbReference>
<evidence type="ECO:0000259" key="5">
    <source>
        <dbReference type="Pfam" id="PF14833"/>
    </source>
</evidence>
<comment type="caution">
    <text evidence="6">The sequence shown here is derived from an EMBL/GenBank/DDBJ whole genome shotgun (WGS) entry which is preliminary data.</text>
</comment>
<dbReference type="InterPro" id="IPR015815">
    <property type="entry name" value="HIBADH-related"/>
</dbReference>
<dbReference type="AlphaFoldDB" id="A0A3M0BQQ8"/>
<dbReference type="PIRSF" id="PIRSF000103">
    <property type="entry name" value="HIBADH"/>
    <property type="match status" value="1"/>
</dbReference>
<feature type="domain" description="3-hydroxyisobutyrate dehydrogenase-like NAD-binding" evidence="5">
    <location>
        <begin position="163"/>
        <end position="278"/>
    </location>
</feature>
<sequence length="287" mass="31696">MKRVGWIGLGHIGLPLVKNLINAGLDVKVWNRTLDKAKKNNLPYTETLEELVNDRDIIITMLYDSDSVLEVYSKITKLDIFNKTFIDMTTIKPETVKKIAEMLIQKKANFLEAPVIGSVPLAEKGTLTILVSGDENIYKDLTGIFSVLGKEIIYVGDYTIATSLKLINNMVLASFLTTLTEAFVSAKKLGIDPKLTMKVLENGAGKSAVLEAKKEKLLNEDYSTHFSANLMLKDLNYAIELTNKINTPAVLTSISKELYKAAKAKGLGDSDFSSVLEVFKSLANLEN</sequence>
<evidence type="ECO:0000313" key="7">
    <source>
        <dbReference type="Proteomes" id="UP000280842"/>
    </source>
</evidence>
<keyword evidence="1" id="KW-0560">Oxidoreductase</keyword>
<evidence type="ECO:0000256" key="1">
    <source>
        <dbReference type="ARBA" id="ARBA00023002"/>
    </source>
</evidence>
<organism evidence="6 7">
    <name type="scientific">Hydrogenothermus marinus</name>
    <dbReference type="NCBI Taxonomy" id="133270"/>
    <lineage>
        <taxon>Bacteria</taxon>
        <taxon>Pseudomonadati</taxon>
        <taxon>Aquificota</taxon>
        <taxon>Aquificia</taxon>
        <taxon>Aquificales</taxon>
        <taxon>Hydrogenothermaceae</taxon>
        <taxon>Hydrogenothermus</taxon>
    </lineage>
</organism>
<accession>A0A3M0BQQ8</accession>
<dbReference type="Gene3D" id="3.40.50.720">
    <property type="entry name" value="NAD(P)-binding Rossmann-like Domain"/>
    <property type="match status" value="1"/>
</dbReference>
<dbReference type="InterPro" id="IPR013328">
    <property type="entry name" value="6PGD_dom2"/>
</dbReference>
<feature type="active site" evidence="3">
    <location>
        <position position="165"/>
    </location>
</feature>
<evidence type="ECO:0000259" key="4">
    <source>
        <dbReference type="Pfam" id="PF03446"/>
    </source>
</evidence>
<dbReference type="GO" id="GO:0016491">
    <property type="term" value="F:oxidoreductase activity"/>
    <property type="evidence" value="ECO:0007669"/>
    <property type="project" value="UniProtKB-KW"/>
</dbReference>
<dbReference type="RefSeq" id="WP_121922955.1">
    <property type="nucleotide sequence ID" value="NZ_REFO01000011.1"/>
</dbReference>
<gene>
    <name evidence="6" type="ORF">CLV39_0823</name>
</gene>
<dbReference type="InterPro" id="IPR029154">
    <property type="entry name" value="HIBADH-like_NADP-bd"/>
</dbReference>
<dbReference type="Gene3D" id="1.10.1040.10">
    <property type="entry name" value="N-(1-d-carboxylethyl)-l-norvaline Dehydrogenase, domain 2"/>
    <property type="match status" value="1"/>
</dbReference>
<dbReference type="Pfam" id="PF14833">
    <property type="entry name" value="NAD_binding_11"/>
    <property type="match status" value="1"/>
</dbReference>
<reference evidence="6 7" key="1">
    <citation type="submission" date="2018-10" db="EMBL/GenBank/DDBJ databases">
        <title>Genomic Encyclopedia of Archaeal and Bacterial Type Strains, Phase II (KMG-II): from individual species to whole genera.</title>
        <authorList>
            <person name="Goeker M."/>
        </authorList>
    </citation>
    <scope>NUCLEOTIDE SEQUENCE [LARGE SCALE GENOMIC DNA]</scope>
    <source>
        <strain evidence="6 7">VM1</strain>
    </source>
</reference>
<dbReference type="InterPro" id="IPR051265">
    <property type="entry name" value="HIBADH-related_NP60_sf"/>
</dbReference>
<dbReference type="InterPro" id="IPR006115">
    <property type="entry name" value="6PGDH_NADP-bd"/>
</dbReference>
<dbReference type="Pfam" id="PF03446">
    <property type="entry name" value="NAD_binding_2"/>
    <property type="match status" value="1"/>
</dbReference>